<keyword evidence="3 13" id="KW-0808">Transferase</keyword>
<dbReference type="EC" id="2.7.11.1" evidence="1"/>
<keyword evidence="2" id="KW-0723">Serine/threonine-protein kinase</keyword>
<dbReference type="Gene3D" id="1.10.510.10">
    <property type="entry name" value="Transferase(Phosphotransferase) domain 1"/>
    <property type="match status" value="1"/>
</dbReference>
<dbReference type="InterPro" id="IPR017441">
    <property type="entry name" value="Protein_kinase_ATP_BS"/>
</dbReference>
<keyword evidence="6 9" id="KW-0067">ATP-binding</keyword>
<feature type="domain" description="PASTA" evidence="12">
    <location>
        <begin position="398"/>
        <end position="464"/>
    </location>
</feature>
<evidence type="ECO:0000256" key="1">
    <source>
        <dbReference type="ARBA" id="ARBA00012513"/>
    </source>
</evidence>
<dbReference type="InterPro" id="IPR008271">
    <property type="entry name" value="Ser/Thr_kinase_AS"/>
</dbReference>
<dbReference type="SMART" id="SM00220">
    <property type="entry name" value="S_TKc"/>
    <property type="match status" value="1"/>
</dbReference>
<dbReference type="InterPro" id="IPR011009">
    <property type="entry name" value="Kinase-like_dom_sf"/>
</dbReference>
<dbReference type="InterPro" id="IPR000719">
    <property type="entry name" value="Prot_kinase_dom"/>
</dbReference>
<dbReference type="RefSeq" id="WP_259313349.1">
    <property type="nucleotide sequence ID" value="NZ_CP087164.1"/>
</dbReference>
<dbReference type="PROSITE" id="PS50011">
    <property type="entry name" value="PROTEIN_KINASE_DOM"/>
    <property type="match status" value="1"/>
</dbReference>
<evidence type="ECO:0000259" key="11">
    <source>
        <dbReference type="PROSITE" id="PS50011"/>
    </source>
</evidence>
<dbReference type="SUPFAM" id="SSF56112">
    <property type="entry name" value="Protein kinase-like (PK-like)"/>
    <property type="match status" value="1"/>
</dbReference>
<dbReference type="PROSITE" id="PS51178">
    <property type="entry name" value="PASTA"/>
    <property type="match status" value="4"/>
</dbReference>
<comment type="catalytic activity">
    <reaction evidence="8">
        <text>L-seryl-[protein] + ATP = O-phospho-L-seryl-[protein] + ADP + H(+)</text>
        <dbReference type="Rhea" id="RHEA:17989"/>
        <dbReference type="Rhea" id="RHEA-COMP:9863"/>
        <dbReference type="Rhea" id="RHEA-COMP:11604"/>
        <dbReference type="ChEBI" id="CHEBI:15378"/>
        <dbReference type="ChEBI" id="CHEBI:29999"/>
        <dbReference type="ChEBI" id="CHEBI:30616"/>
        <dbReference type="ChEBI" id="CHEBI:83421"/>
        <dbReference type="ChEBI" id="CHEBI:456216"/>
        <dbReference type="EC" id="2.7.11.1"/>
    </reaction>
</comment>
<evidence type="ECO:0000256" key="8">
    <source>
        <dbReference type="ARBA" id="ARBA00048679"/>
    </source>
</evidence>
<evidence type="ECO:0000313" key="14">
    <source>
        <dbReference type="Proteomes" id="UP001162834"/>
    </source>
</evidence>
<evidence type="ECO:0000256" key="2">
    <source>
        <dbReference type="ARBA" id="ARBA00022527"/>
    </source>
</evidence>
<evidence type="ECO:0000256" key="9">
    <source>
        <dbReference type="PROSITE-ProRule" id="PRU10141"/>
    </source>
</evidence>
<sequence length="634" mass="66732">MVRDLPEGTLIDDRYRVISRVGSGGMADVYCAEDTQLGRRVAVKLLHRRFAEDREFVERFRREASSAAGLQHPNVVGVFDRGEWDGTSYIAMEFLDGRTLKQLITEEAPLDPIRAIDLTIPILRAARFAHKRGIIHRDLKPHNVMVDAEDRVKVTDFGIARAGASDMTQTGSIMGTAQYLSPEQAQGHAVTPQSDLYSIGIVLYEMLTGRLPFDGESAVTIALKQVNEAPIPPSAFNGAVTAELEGIVLHALAKDPAQRFVDADAFIVALDRARAHIAAGMPSEDTAAFAPVRAADPDAVEREGRSLGRWLVALVVVLLVAGGAVAAYALTRPDKHPVPNVTGKPLAAALALVQNAGFDPNVERTNSDAPEGRVIRQDPQPGTQAEKGSEITLTVSDGPGTKPVPDVVGETRKKAAKELEDAGFKVDERRETSDTVKSNRVISTAPDAATPIEVGSTVTIVVSSGPEQVAVPNVVGQTSDSARSTLEASGFVVGVREQEDQSHDPGTVLAQTPAAGTQADKGATVSITVAKEPAQVAVPDVTGSSQTDASNTLIDAGFKPNVATRVVGDQAEDGIVLRQSPSAGGEAKRGSAVTITVGQYVAPTTPPPTIPPPTTPTTPPVTPTTPPATTPATP</sequence>
<feature type="domain" description="PASTA" evidence="12">
    <location>
        <begin position="332"/>
        <end position="397"/>
    </location>
</feature>
<feature type="region of interest" description="Disordered" evidence="10">
    <location>
        <begin position="363"/>
        <end position="388"/>
    </location>
</feature>
<reference evidence="13" key="1">
    <citation type="journal article" date="2022" name="Int. J. Syst. Evol. Microbiol.">
        <title>Pseudomonas aegrilactucae sp. nov. and Pseudomonas morbosilactucae sp. nov., pathogens causing bacterial rot of lettuce in Japan.</title>
        <authorList>
            <person name="Sawada H."/>
            <person name="Fujikawa T."/>
            <person name="Satou M."/>
        </authorList>
    </citation>
    <scope>NUCLEOTIDE SEQUENCE</scope>
    <source>
        <strain evidence="13">0166_1</strain>
    </source>
</reference>
<evidence type="ECO:0000256" key="5">
    <source>
        <dbReference type="ARBA" id="ARBA00022777"/>
    </source>
</evidence>
<dbReference type="AlphaFoldDB" id="A0A9E6XTN7"/>
<keyword evidence="4 9" id="KW-0547">Nucleotide-binding</keyword>
<dbReference type="PANTHER" id="PTHR43289">
    <property type="entry name" value="MITOGEN-ACTIVATED PROTEIN KINASE KINASE KINASE 20-RELATED"/>
    <property type="match status" value="1"/>
</dbReference>
<evidence type="ECO:0000256" key="6">
    <source>
        <dbReference type="ARBA" id="ARBA00022840"/>
    </source>
</evidence>
<comment type="catalytic activity">
    <reaction evidence="7">
        <text>L-threonyl-[protein] + ATP = O-phospho-L-threonyl-[protein] + ADP + H(+)</text>
        <dbReference type="Rhea" id="RHEA:46608"/>
        <dbReference type="Rhea" id="RHEA-COMP:11060"/>
        <dbReference type="Rhea" id="RHEA-COMP:11605"/>
        <dbReference type="ChEBI" id="CHEBI:15378"/>
        <dbReference type="ChEBI" id="CHEBI:30013"/>
        <dbReference type="ChEBI" id="CHEBI:30616"/>
        <dbReference type="ChEBI" id="CHEBI:61977"/>
        <dbReference type="ChEBI" id="CHEBI:456216"/>
        <dbReference type="EC" id="2.7.11.1"/>
    </reaction>
</comment>
<evidence type="ECO:0000256" key="10">
    <source>
        <dbReference type="SAM" id="MobiDB-lite"/>
    </source>
</evidence>
<evidence type="ECO:0000259" key="12">
    <source>
        <dbReference type="PROSITE" id="PS51178"/>
    </source>
</evidence>
<dbReference type="InterPro" id="IPR005543">
    <property type="entry name" value="PASTA_dom"/>
</dbReference>
<dbReference type="KEGG" id="sbae:DSM104329_00017"/>
<keyword evidence="5 13" id="KW-0418">Kinase</keyword>
<feature type="binding site" evidence="9">
    <location>
        <position position="44"/>
    </location>
    <ligand>
        <name>ATP</name>
        <dbReference type="ChEBI" id="CHEBI:30616"/>
    </ligand>
</feature>
<feature type="domain" description="Protein kinase" evidence="11">
    <location>
        <begin position="15"/>
        <end position="279"/>
    </location>
</feature>
<keyword evidence="14" id="KW-1185">Reference proteome</keyword>
<dbReference type="Gene3D" id="3.30.200.20">
    <property type="entry name" value="Phosphorylase Kinase, domain 1"/>
    <property type="match status" value="1"/>
</dbReference>
<dbReference type="CDD" id="cd14014">
    <property type="entry name" value="STKc_PknB_like"/>
    <property type="match status" value="1"/>
</dbReference>
<dbReference type="Pfam" id="PF00069">
    <property type="entry name" value="Pkinase"/>
    <property type="match status" value="1"/>
</dbReference>
<evidence type="ECO:0000256" key="3">
    <source>
        <dbReference type="ARBA" id="ARBA00022679"/>
    </source>
</evidence>
<dbReference type="FunFam" id="1.10.510.10:FF:000021">
    <property type="entry name" value="Serine/threonine protein kinase"/>
    <property type="match status" value="1"/>
</dbReference>
<proteinExistence type="predicted"/>
<dbReference type="EMBL" id="CP087164">
    <property type="protein sequence ID" value="UGS33652.1"/>
    <property type="molecule type" value="Genomic_DNA"/>
</dbReference>
<accession>A0A9E6XTN7</accession>
<dbReference type="FunFam" id="3.30.200.20:FF:000035">
    <property type="entry name" value="Serine/threonine protein kinase Stk1"/>
    <property type="match status" value="1"/>
</dbReference>
<evidence type="ECO:0000256" key="4">
    <source>
        <dbReference type="ARBA" id="ARBA00022741"/>
    </source>
</evidence>
<dbReference type="Pfam" id="PF03793">
    <property type="entry name" value="PASTA"/>
    <property type="match status" value="4"/>
</dbReference>
<dbReference type="GO" id="GO:0005524">
    <property type="term" value="F:ATP binding"/>
    <property type="evidence" value="ECO:0007669"/>
    <property type="project" value="UniProtKB-UniRule"/>
</dbReference>
<feature type="compositionally biased region" description="Pro residues" evidence="10">
    <location>
        <begin position="604"/>
        <end position="634"/>
    </location>
</feature>
<feature type="region of interest" description="Disordered" evidence="10">
    <location>
        <begin position="600"/>
        <end position="634"/>
    </location>
</feature>
<dbReference type="SUPFAM" id="SSF54184">
    <property type="entry name" value="Penicillin-binding protein 2x (pbp-2x), c-terminal domain"/>
    <property type="match status" value="1"/>
</dbReference>
<evidence type="ECO:0000313" key="13">
    <source>
        <dbReference type="EMBL" id="UGS33652.1"/>
    </source>
</evidence>
<feature type="domain" description="PASTA" evidence="12">
    <location>
        <begin position="532"/>
        <end position="599"/>
    </location>
</feature>
<dbReference type="PROSITE" id="PS00108">
    <property type="entry name" value="PROTEIN_KINASE_ST"/>
    <property type="match status" value="1"/>
</dbReference>
<gene>
    <name evidence="13" type="primary">pknB</name>
    <name evidence="13" type="ORF">DSM104329_00017</name>
</gene>
<name>A0A9E6XTN7_9ACTN</name>
<feature type="compositionally biased region" description="Basic and acidic residues" evidence="10">
    <location>
        <begin position="363"/>
        <end position="376"/>
    </location>
</feature>
<dbReference type="PANTHER" id="PTHR43289:SF34">
    <property type="entry name" value="SERINE_THREONINE-PROTEIN KINASE YBDM-RELATED"/>
    <property type="match status" value="1"/>
</dbReference>
<evidence type="ECO:0000256" key="7">
    <source>
        <dbReference type="ARBA" id="ARBA00047899"/>
    </source>
</evidence>
<dbReference type="Gene3D" id="3.30.10.20">
    <property type="match status" value="4"/>
</dbReference>
<dbReference type="GO" id="GO:0045717">
    <property type="term" value="P:negative regulation of fatty acid biosynthetic process"/>
    <property type="evidence" value="ECO:0007669"/>
    <property type="project" value="UniProtKB-ARBA"/>
</dbReference>
<dbReference type="SMART" id="SM00740">
    <property type="entry name" value="PASTA"/>
    <property type="match status" value="4"/>
</dbReference>
<dbReference type="GO" id="GO:0004674">
    <property type="term" value="F:protein serine/threonine kinase activity"/>
    <property type="evidence" value="ECO:0007669"/>
    <property type="project" value="UniProtKB-KW"/>
</dbReference>
<dbReference type="Proteomes" id="UP001162834">
    <property type="component" value="Chromosome"/>
</dbReference>
<dbReference type="PROSITE" id="PS00107">
    <property type="entry name" value="PROTEIN_KINASE_ATP"/>
    <property type="match status" value="1"/>
</dbReference>
<protein>
    <recommendedName>
        <fullName evidence="1">non-specific serine/threonine protein kinase</fullName>
        <ecNumber evidence="1">2.7.11.1</ecNumber>
    </recommendedName>
</protein>
<feature type="domain" description="PASTA" evidence="12">
    <location>
        <begin position="465"/>
        <end position="531"/>
    </location>
</feature>
<organism evidence="13 14">
    <name type="scientific">Capillimicrobium parvum</name>
    <dbReference type="NCBI Taxonomy" id="2884022"/>
    <lineage>
        <taxon>Bacteria</taxon>
        <taxon>Bacillati</taxon>
        <taxon>Actinomycetota</taxon>
        <taxon>Thermoleophilia</taxon>
        <taxon>Solirubrobacterales</taxon>
        <taxon>Capillimicrobiaceae</taxon>
        <taxon>Capillimicrobium</taxon>
    </lineage>
</organism>
<dbReference type="CDD" id="cd06577">
    <property type="entry name" value="PASTA_pknB"/>
    <property type="match status" value="4"/>
</dbReference>